<sequence>MYCFPAVTARPARNWVLGAVTQRGMLGVGGGQLCILLPTDCRWRRFWCGVWGCGVRDCDVLKDYIEVVRIIALQTMTP</sequence>
<dbReference type="Proteomes" id="UP001519460">
    <property type="component" value="Unassembled WGS sequence"/>
</dbReference>
<organism evidence="1 2">
    <name type="scientific">Batillaria attramentaria</name>
    <dbReference type="NCBI Taxonomy" id="370345"/>
    <lineage>
        <taxon>Eukaryota</taxon>
        <taxon>Metazoa</taxon>
        <taxon>Spiralia</taxon>
        <taxon>Lophotrochozoa</taxon>
        <taxon>Mollusca</taxon>
        <taxon>Gastropoda</taxon>
        <taxon>Caenogastropoda</taxon>
        <taxon>Sorbeoconcha</taxon>
        <taxon>Cerithioidea</taxon>
        <taxon>Batillariidae</taxon>
        <taxon>Batillaria</taxon>
    </lineage>
</organism>
<reference evidence="1 2" key="1">
    <citation type="journal article" date="2023" name="Sci. Data">
        <title>Genome assembly of the Korean intertidal mud-creeper Batillaria attramentaria.</title>
        <authorList>
            <person name="Patra A.K."/>
            <person name="Ho P.T."/>
            <person name="Jun S."/>
            <person name="Lee S.J."/>
            <person name="Kim Y."/>
            <person name="Won Y.J."/>
        </authorList>
    </citation>
    <scope>NUCLEOTIDE SEQUENCE [LARGE SCALE GENOMIC DNA]</scope>
    <source>
        <strain evidence="1">Wonlab-2016</strain>
    </source>
</reference>
<evidence type="ECO:0000313" key="2">
    <source>
        <dbReference type="Proteomes" id="UP001519460"/>
    </source>
</evidence>
<dbReference type="EMBL" id="JACVVK020000197">
    <property type="protein sequence ID" value="KAK7485227.1"/>
    <property type="molecule type" value="Genomic_DNA"/>
</dbReference>
<dbReference type="AlphaFoldDB" id="A0ABD0KE80"/>
<evidence type="ECO:0000313" key="1">
    <source>
        <dbReference type="EMBL" id="KAK7485227.1"/>
    </source>
</evidence>
<protein>
    <submittedName>
        <fullName evidence="1">Uncharacterized protein</fullName>
    </submittedName>
</protein>
<gene>
    <name evidence="1" type="ORF">BaRGS_00023478</name>
</gene>
<accession>A0ABD0KE80</accession>
<comment type="caution">
    <text evidence="1">The sequence shown here is derived from an EMBL/GenBank/DDBJ whole genome shotgun (WGS) entry which is preliminary data.</text>
</comment>
<proteinExistence type="predicted"/>
<name>A0ABD0KE80_9CAEN</name>
<keyword evidence="2" id="KW-1185">Reference proteome</keyword>